<evidence type="ECO:0000256" key="1">
    <source>
        <dbReference type="ARBA" id="ARBA00006432"/>
    </source>
</evidence>
<name>A0A485LV51_9ZZZZ</name>
<dbReference type="PANTHER" id="PTHR43859">
    <property type="entry name" value="ACYL-ACTIVATING ENZYME"/>
    <property type="match status" value="1"/>
</dbReference>
<dbReference type="GO" id="GO:0016874">
    <property type="term" value="F:ligase activity"/>
    <property type="evidence" value="ECO:0007669"/>
    <property type="project" value="UniProtKB-KW"/>
</dbReference>
<reference evidence="6" key="1">
    <citation type="submission" date="2019-03" db="EMBL/GenBank/DDBJ databases">
        <authorList>
            <person name="Hao L."/>
        </authorList>
    </citation>
    <scope>NUCLEOTIDE SEQUENCE</scope>
</reference>
<dbReference type="SUPFAM" id="SSF56801">
    <property type="entry name" value="Acetyl-CoA synthetase-like"/>
    <property type="match status" value="1"/>
</dbReference>
<evidence type="ECO:0000259" key="5">
    <source>
        <dbReference type="Pfam" id="PF13193"/>
    </source>
</evidence>
<sequence length="84" mass="9494">MEEILYQYPAVKEAAVIGKPDKKRGEIVSAYVVVKEGLKLNKKDLIVFLKANLASYKLPREIIEIEALPKNATGKILKKELREV</sequence>
<dbReference type="InterPro" id="IPR025110">
    <property type="entry name" value="AMP-bd_C"/>
</dbReference>
<dbReference type="GO" id="GO:0006631">
    <property type="term" value="P:fatty acid metabolic process"/>
    <property type="evidence" value="ECO:0007669"/>
    <property type="project" value="UniProtKB-KW"/>
</dbReference>
<dbReference type="AlphaFoldDB" id="A0A485LV51"/>
<organism evidence="6">
    <name type="scientific">anaerobic digester metagenome</name>
    <dbReference type="NCBI Taxonomy" id="1263854"/>
    <lineage>
        <taxon>unclassified sequences</taxon>
        <taxon>metagenomes</taxon>
        <taxon>ecological metagenomes</taxon>
    </lineage>
</organism>
<comment type="similarity">
    <text evidence="1">Belongs to the ATP-dependent AMP-binding enzyme family.</text>
</comment>
<keyword evidence="4" id="KW-0443">Lipid metabolism</keyword>
<dbReference type="Pfam" id="PF13193">
    <property type="entry name" value="AMP-binding_C"/>
    <property type="match status" value="1"/>
</dbReference>
<protein>
    <recommendedName>
        <fullName evidence="5">AMP-binding enzyme C-terminal domain-containing protein</fullName>
    </recommendedName>
</protein>
<evidence type="ECO:0000256" key="4">
    <source>
        <dbReference type="ARBA" id="ARBA00023098"/>
    </source>
</evidence>
<proteinExistence type="inferred from homology"/>
<keyword evidence="3" id="KW-0276">Fatty acid metabolism</keyword>
<dbReference type="InterPro" id="IPR045851">
    <property type="entry name" value="AMP-bd_C_sf"/>
</dbReference>
<evidence type="ECO:0000256" key="2">
    <source>
        <dbReference type="ARBA" id="ARBA00022598"/>
    </source>
</evidence>
<dbReference type="EMBL" id="CAADRN010000055">
    <property type="protein sequence ID" value="VFU11998.1"/>
    <property type="molecule type" value="Genomic_DNA"/>
</dbReference>
<feature type="domain" description="AMP-binding enzyme C-terminal" evidence="5">
    <location>
        <begin position="1"/>
        <end position="75"/>
    </location>
</feature>
<evidence type="ECO:0000256" key="3">
    <source>
        <dbReference type="ARBA" id="ARBA00022832"/>
    </source>
</evidence>
<keyword evidence="2" id="KW-0436">Ligase</keyword>
<dbReference type="Gene3D" id="3.30.300.30">
    <property type="match status" value="1"/>
</dbReference>
<gene>
    <name evidence="6" type="ORF">SCFA_1480001</name>
</gene>
<accession>A0A485LV51</accession>
<dbReference type="PANTHER" id="PTHR43859:SF4">
    <property type="entry name" value="BUTANOATE--COA LIGASE AAE1-RELATED"/>
    <property type="match status" value="1"/>
</dbReference>
<evidence type="ECO:0000313" key="6">
    <source>
        <dbReference type="EMBL" id="VFU11998.1"/>
    </source>
</evidence>